<name>A0A8J5TH07_HOMAM</name>
<accession>A0A8J5TH07</accession>
<evidence type="ECO:0000313" key="2">
    <source>
        <dbReference type="Proteomes" id="UP000747542"/>
    </source>
</evidence>
<dbReference type="EMBL" id="JAHLQT010007538">
    <property type="protein sequence ID" value="KAG7174586.1"/>
    <property type="molecule type" value="Genomic_DNA"/>
</dbReference>
<keyword evidence="2" id="KW-1185">Reference proteome</keyword>
<dbReference type="AlphaFoldDB" id="A0A8J5TH07"/>
<dbReference type="Proteomes" id="UP000747542">
    <property type="component" value="Unassembled WGS sequence"/>
</dbReference>
<reference evidence="1" key="1">
    <citation type="journal article" date="2021" name="Sci. Adv.">
        <title>The American lobster genome reveals insights on longevity, neural, and immune adaptations.</title>
        <authorList>
            <person name="Polinski J.M."/>
            <person name="Zimin A.V."/>
            <person name="Clark K.F."/>
            <person name="Kohn A.B."/>
            <person name="Sadowski N."/>
            <person name="Timp W."/>
            <person name="Ptitsyn A."/>
            <person name="Khanna P."/>
            <person name="Romanova D.Y."/>
            <person name="Williams P."/>
            <person name="Greenwood S.J."/>
            <person name="Moroz L.L."/>
            <person name="Walt D.R."/>
            <person name="Bodnar A.G."/>
        </authorList>
    </citation>
    <scope>NUCLEOTIDE SEQUENCE</scope>
    <source>
        <strain evidence="1">GMGI-L3</strain>
    </source>
</reference>
<comment type="caution">
    <text evidence="1">The sequence shown here is derived from an EMBL/GenBank/DDBJ whole genome shotgun (WGS) entry which is preliminary data.</text>
</comment>
<sequence length="79" mass="8541">MATTMHPCRLIPVELDAKKSTAENDVVSLPACPFVNLGMPDAEMSPTVILSSLFEPGRQLDDTIWWIAGTTVIGLEANI</sequence>
<evidence type="ECO:0000313" key="1">
    <source>
        <dbReference type="EMBL" id="KAG7174586.1"/>
    </source>
</evidence>
<organism evidence="1 2">
    <name type="scientific">Homarus americanus</name>
    <name type="common">American lobster</name>
    <dbReference type="NCBI Taxonomy" id="6706"/>
    <lineage>
        <taxon>Eukaryota</taxon>
        <taxon>Metazoa</taxon>
        <taxon>Ecdysozoa</taxon>
        <taxon>Arthropoda</taxon>
        <taxon>Crustacea</taxon>
        <taxon>Multicrustacea</taxon>
        <taxon>Malacostraca</taxon>
        <taxon>Eumalacostraca</taxon>
        <taxon>Eucarida</taxon>
        <taxon>Decapoda</taxon>
        <taxon>Pleocyemata</taxon>
        <taxon>Astacidea</taxon>
        <taxon>Nephropoidea</taxon>
        <taxon>Nephropidae</taxon>
        <taxon>Homarus</taxon>
    </lineage>
</organism>
<proteinExistence type="predicted"/>
<protein>
    <submittedName>
        <fullName evidence="1">Uncharacterized protein</fullName>
    </submittedName>
</protein>
<gene>
    <name evidence="1" type="ORF">Hamer_G028584</name>
</gene>